<organism evidence="1 2">
    <name type="scientific">Paenibacillus solani</name>
    <dbReference type="NCBI Taxonomy" id="1705565"/>
    <lineage>
        <taxon>Bacteria</taxon>
        <taxon>Bacillati</taxon>
        <taxon>Bacillota</taxon>
        <taxon>Bacilli</taxon>
        <taxon>Bacillales</taxon>
        <taxon>Paenibacillaceae</taxon>
        <taxon>Paenibacillus</taxon>
    </lineage>
</organism>
<dbReference type="PATRIC" id="fig|1705565.3.peg.3325"/>
<proteinExistence type="predicted"/>
<accession>A0A0M1P8K0</accession>
<dbReference type="Proteomes" id="UP000036932">
    <property type="component" value="Unassembled WGS sequence"/>
</dbReference>
<evidence type="ECO:0000313" key="2">
    <source>
        <dbReference type="Proteomes" id="UP000036932"/>
    </source>
</evidence>
<dbReference type="AlphaFoldDB" id="A0A0M1P8K0"/>
<reference evidence="2" key="1">
    <citation type="submission" date="2015-08" db="EMBL/GenBank/DDBJ databases">
        <title>Genome sequencing project for genomic taxonomy and phylogenomics of Bacillus-like bacteria.</title>
        <authorList>
            <person name="Liu B."/>
            <person name="Wang J."/>
            <person name="Zhu Y."/>
            <person name="Liu G."/>
            <person name="Chen Q."/>
            <person name="Chen Z."/>
            <person name="Lan J."/>
            <person name="Che J."/>
            <person name="Ge C."/>
            <person name="Shi H."/>
            <person name="Pan Z."/>
            <person name="Liu X."/>
        </authorList>
    </citation>
    <scope>NUCLEOTIDE SEQUENCE [LARGE SCALE GENOMIC DNA]</scope>
    <source>
        <strain evidence="2">FJAT-22460</strain>
    </source>
</reference>
<gene>
    <name evidence="1" type="ORF">AM231_07050</name>
</gene>
<dbReference type="OrthoDB" id="2627109at2"/>
<comment type="caution">
    <text evidence="1">The sequence shown here is derived from an EMBL/GenBank/DDBJ whole genome shotgun (WGS) entry which is preliminary data.</text>
</comment>
<keyword evidence="2" id="KW-1185">Reference proteome</keyword>
<evidence type="ECO:0000313" key="1">
    <source>
        <dbReference type="EMBL" id="KOR90655.1"/>
    </source>
</evidence>
<name>A0A0M1P8K0_9BACL</name>
<dbReference type="EMBL" id="LIUT01000001">
    <property type="protein sequence ID" value="KOR90655.1"/>
    <property type="molecule type" value="Genomic_DNA"/>
</dbReference>
<sequence length="124" mass="13734">MLELAAGVAIFLAASLYAFHIQTAIDGGLTAAGRMTQDQHAGINTVEMTKENMKLSYRGSEVLFTLREVQAGGFHIFVDGREFRSGSNPEELDLSIIDTNARYKTEYIRGTDGEVESIQFVKER</sequence>
<protein>
    <submittedName>
        <fullName evidence="1">Uncharacterized protein</fullName>
    </submittedName>
</protein>